<dbReference type="AlphaFoldDB" id="A0A1G9MRI2"/>
<gene>
    <name evidence="7" type="ORF">SAMN05421823_10866</name>
</gene>
<dbReference type="OrthoDB" id="9342487at2"/>
<evidence type="ECO:0000256" key="1">
    <source>
        <dbReference type="ARBA" id="ARBA00004651"/>
    </source>
</evidence>
<evidence type="ECO:0000256" key="4">
    <source>
        <dbReference type="ARBA" id="ARBA00022989"/>
    </source>
</evidence>
<evidence type="ECO:0000313" key="7">
    <source>
        <dbReference type="EMBL" id="SDL76868.1"/>
    </source>
</evidence>
<evidence type="ECO:0000256" key="6">
    <source>
        <dbReference type="SAM" id="Phobius"/>
    </source>
</evidence>
<evidence type="ECO:0000256" key="3">
    <source>
        <dbReference type="ARBA" id="ARBA00022692"/>
    </source>
</evidence>
<feature type="transmembrane region" description="Helical" evidence="6">
    <location>
        <begin position="145"/>
        <end position="168"/>
    </location>
</feature>
<dbReference type="Proteomes" id="UP000198510">
    <property type="component" value="Unassembled WGS sequence"/>
</dbReference>
<proteinExistence type="predicted"/>
<organism evidence="7 8">
    <name type="scientific">Catalinimonas alkaloidigena</name>
    <dbReference type="NCBI Taxonomy" id="1075417"/>
    <lineage>
        <taxon>Bacteria</taxon>
        <taxon>Pseudomonadati</taxon>
        <taxon>Bacteroidota</taxon>
        <taxon>Cytophagia</taxon>
        <taxon>Cytophagales</taxon>
        <taxon>Catalimonadaceae</taxon>
        <taxon>Catalinimonas</taxon>
    </lineage>
</organism>
<feature type="transmembrane region" description="Helical" evidence="6">
    <location>
        <begin position="6"/>
        <end position="27"/>
    </location>
</feature>
<dbReference type="Pfam" id="PF01810">
    <property type="entry name" value="LysE"/>
    <property type="match status" value="1"/>
</dbReference>
<protein>
    <submittedName>
        <fullName evidence="7">Threonine/homoserine/homoserine lactone efflux protein</fullName>
    </submittedName>
</protein>
<sequence length="207" mass="23171">MNLLQHFGLGFGISFLFYLPCGSVNLITADLALRKGMRLAMYLATGATLVELVYALLALNSSRFIDRYLKDNAYINLGVAIALLVLGIIFLSRKPKPRQDTQATKPQAPLTMFTEGLLLGVLNLPALPLWLFVVRYLQQNRWAQWTALHETIFVVGIVIARFLILRLYGKLGIALEHRLSNIQVWSNRVIGGIFLALSAYQGYAFLS</sequence>
<dbReference type="GO" id="GO:0006865">
    <property type="term" value="P:amino acid transport"/>
    <property type="evidence" value="ECO:0007669"/>
    <property type="project" value="InterPro"/>
</dbReference>
<evidence type="ECO:0000313" key="8">
    <source>
        <dbReference type="Proteomes" id="UP000198510"/>
    </source>
</evidence>
<dbReference type="InterPro" id="IPR001123">
    <property type="entry name" value="LeuE-type"/>
</dbReference>
<keyword evidence="4 6" id="KW-1133">Transmembrane helix</keyword>
<evidence type="ECO:0000256" key="5">
    <source>
        <dbReference type="ARBA" id="ARBA00023136"/>
    </source>
</evidence>
<feature type="transmembrane region" description="Helical" evidence="6">
    <location>
        <begin position="112"/>
        <end position="133"/>
    </location>
</feature>
<reference evidence="7 8" key="1">
    <citation type="submission" date="2016-10" db="EMBL/GenBank/DDBJ databases">
        <authorList>
            <person name="de Groot N.N."/>
        </authorList>
    </citation>
    <scope>NUCLEOTIDE SEQUENCE [LARGE SCALE GENOMIC DNA]</scope>
    <source>
        <strain evidence="7 8">DSM 25186</strain>
    </source>
</reference>
<dbReference type="STRING" id="1075417.SAMN05421823_10866"/>
<keyword evidence="2" id="KW-1003">Cell membrane</keyword>
<keyword evidence="8" id="KW-1185">Reference proteome</keyword>
<evidence type="ECO:0000256" key="2">
    <source>
        <dbReference type="ARBA" id="ARBA00022475"/>
    </source>
</evidence>
<feature type="transmembrane region" description="Helical" evidence="6">
    <location>
        <begin position="39"/>
        <end position="61"/>
    </location>
</feature>
<feature type="transmembrane region" description="Helical" evidence="6">
    <location>
        <begin position="73"/>
        <end position="91"/>
    </location>
</feature>
<keyword evidence="5 6" id="KW-0472">Membrane</keyword>
<dbReference type="EMBL" id="FNFO01000008">
    <property type="protein sequence ID" value="SDL76868.1"/>
    <property type="molecule type" value="Genomic_DNA"/>
</dbReference>
<dbReference type="RefSeq" id="WP_089684882.1">
    <property type="nucleotide sequence ID" value="NZ_FNFO01000008.1"/>
</dbReference>
<keyword evidence="3 6" id="KW-0812">Transmembrane</keyword>
<comment type="subcellular location">
    <subcellularLocation>
        <location evidence="1">Cell membrane</location>
        <topology evidence="1">Multi-pass membrane protein</topology>
    </subcellularLocation>
</comment>
<dbReference type="GO" id="GO:0005886">
    <property type="term" value="C:plasma membrane"/>
    <property type="evidence" value="ECO:0007669"/>
    <property type="project" value="UniProtKB-SubCell"/>
</dbReference>
<feature type="transmembrane region" description="Helical" evidence="6">
    <location>
        <begin position="189"/>
        <end position="206"/>
    </location>
</feature>
<name>A0A1G9MRI2_9BACT</name>
<accession>A0A1G9MRI2</accession>